<gene>
    <name evidence="1" type="ORF">NQT62_06665</name>
</gene>
<name>A0ABT1WF26_9BURK</name>
<evidence type="ECO:0000313" key="1">
    <source>
        <dbReference type="EMBL" id="MCQ8896118.1"/>
    </source>
</evidence>
<keyword evidence="2" id="KW-1185">Reference proteome</keyword>
<comment type="caution">
    <text evidence="1">The sequence shown here is derived from an EMBL/GenBank/DDBJ whole genome shotgun (WGS) entry which is preliminary data.</text>
</comment>
<evidence type="ECO:0000313" key="2">
    <source>
        <dbReference type="Proteomes" id="UP001204142"/>
    </source>
</evidence>
<dbReference type="RefSeq" id="WP_256763873.1">
    <property type="nucleotide sequence ID" value="NZ_JANIGO010000002.1"/>
</dbReference>
<protein>
    <submittedName>
        <fullName evidence="1">Uncharacterized protein</fullName>
    </submittedName>
</protein>
<organism evidence="1 2">
    <name type="scientific">Limnobacter humi</name>
    <dbReference type="NCBI Taxonomy" id="1778671"/>
    <lineage>
        <taxon>Bacteria</taxon>
        <taxon>Pseudomonadati</taxon>
        <taxon>Pseudomonadota</taxon>
        <taxon>Betaproteobacteria</taxon>
        <taxon>Burkholderiales</taxon>
        <taxon>Burkholderiaceae</taxon>
        <taxon>Limnobacter</taxon>
    </lineage>
</organism>
<dbReference type="EMBL" id="JANIGO010000002">
    <property type="protein sequence ID" value="MCQ8896118.1"/>
    <property type="molecule type" value="Genomic_DNA"/>
</dbReference>
<sequence>MSNIPVDPLARIQFLNKQLENEAFDTTSALITAFRSEKALLAELPAVFEGALESILERLESVALFSGESCSFSQSDLLAALSIWLEKARSYLEKQLGIQH</sequence>
<proteinExistence type="predicted"/>
<reference evidence="1 2" key="1">
    <citation type="submission" date="2022-07" db="EMBL/GenBank/DDBJ databases">
        <authorList>
            <person name="Xamxidin M."/>
            <person name="Wu M."/>
        </authorList>
    </citation>
    <scope>NUCLEOTIDE SEQUENCE [LARGE SCALE GENOMIC DNA]</scope>
    <source>
        <strain evidence="1 2">NBRC 111650</strain>
    </source>
</reference>
<dbReference type="Proteomes" id="UP001204142">
    <property type="component" value="Unassembled WGS sequence"/>
</dbReference>
<accession>A0ABT1WF26</accession>